<dbReference type="RefSeq" id="WP_284386941.1">
    <property type="nucleotide sequence ID" value="NZ_BSNG01000001.1"/>
</dbReference>
<dbReference type="EMBL" id="BSNG01000001">
    <property type="protein sequence ID" value="GLQ08198.1"/>
    <property type="molecule type" value="Genomic_DNA"/>
</dbReference>
<evidence type="ECO:0000313" key="2">
    <source>
        <dbReference type="Proteomes" id="UP001161406"/>
    </source>
</evidence>
<name>A0ABQ5U8E1_9HYPH</name>
<gene>
    <name evidence="1" type="ORF">GCM10007913_01300</name>
</gene>
<organism evidence="1 2">
    <name type="scientific">Devosia yakushimensis</name>
    <dbReference type="NCBI Taxonomy" id="470028"/>
    <lineage>
        <taxon>Bacteria</taxon>
        <taxon>Pseudomonadati</taxon>
        <taxon>Pseudomonadota</taxon>
        <taxon>Alphaproteobacteria</taxon>
        <taxon>Hyphomicrobiales</taxon>
        <taxon>Devosiaceae</taxon>
        <taxon>Devosia</taxon>
    </lineage>
</organism>
<sequence length="170" mass="18867">MISTGLVDEFMASVRRPGVTATDLIGGVGKMLQETIGTRLLTASVYDMGRRQSKRVYSENLEAYPLAGLKPIEDNTWTEIVLNQHRVFHTLRIEEIAEVFFDWQLIQSLGNESNANIPVVVDGKVIGTLNLLHEAGYYTAERIAPAADLLPYATIAFQHLAKSMNEQTTS</sequence>
<reference evidence="1" key="2">
    <citation type="submission" date="2023-01" db="EMBL/GenBank/DDBJ databases">
        <title>Draft genome sequence of Devosia yakushimensis strain NBRC 103855.</title>
        <authorList>
            <person name="Sun Q."/>
            <person name="Mori K."/>
        </authorList>
    </citation>
    <scope>NUCLEOTIDE SEQUENCE</scope>
    <source>
        <strain evidence="1">NBRC 103855</strain>
    </source>
</reference>
<comment type="caution">
    <text evidence="1">The sequence shown here is derived from an EMBL/GenBank/DDBJ whole genome shotgun (WGS) entry which is preliminary data.</text>
</comment>
<dbReference type="Gene3D" id="3.30.450.40">
    <property type="match status" value="1"/>
</dbReference>
<evidence type="ECO:0000313" key="1">
    <source>
        <dbReference type="EMBL" id="GLQ08198.1"/>
    </source>
</evidence>
<proteinExistence type="predicted"/>
<reference evidence="1" key="1">
    <citation type="journal article" date="2014" name="Int. J. Syst. Evol. Microbiol.">
        <title>Complete genome of a new Firmicutes species belonging to the dominant human colonic microbiota ('Ruminococcus bicirculans') reveals two chromosomes and a selective capacity to utilize plant glucans.</title>
        <authorList>
            <consortium name="NISC Comparative Sequencing Program"/>
            <person name="Wegmann U."/>
            <person name="Louis P."/>
            <person name="Goesmann A."/>
            <person name="Henrissat B."/>
            <person name="Duncan S.H."/>
            <person name="Flint H.J."/>
        </authorList>
    </citation>
    <scope>NUCLEOTIDE SEQUENCE</scope>
    <source>
        <strain evidence="1">NBRC 103855</strain>
    </source>
</reference>
<protein>
    <recommendedName>
        <fullName evidence="3">GAF domain-containing protein</fullName>
    </recommendedName>
</protein>
<accession>A0ABQ5U8E1</accession>
<dbReference type="InterPro" id="IPR029016">
    <property type="entry name" value="GAF-like_dom_sf"/>
</dbReference>
<evidence type="ECO:0008006" key="3">
    <source>
        <dbReference type="Google" id="ProtNLM"/>
    </source>
</evidence>
<keyword evidence="2" id="KW-1185">Reference proteome</keyword>
<dbReference type="SUPFAM" id="SSF55781">
    <property type="entry name" value="GAF domain-like"/>
    <property type="match status" value="1"/>
</dbReference>
<dbReference type="Proteomes" id="UP001161406">
    <property type="component" value="Unassembled WGS sequence"/>
</dbReference>